<feature type="transmembrane region" description="Helical" evidence="1">
    <location>
        <begin position="119"/>
        <end position="138"/>
    </location>
</feature>
<evidence type="ECO:0000256" key="1">
    <source>
        <dbReference type="SAM" id="Phobius"/>
    </source>
</evidence>
<dbReference type="InterPro" id="IPR045338">
    <property type="entry name" value="DUF6535"/>
</dbReference>
<feature type="transmembrane region" description="Helical" evidence="1">
    <location>
        <begin position="181"/>
        <end position="201"/>
    </location>
</feature>
<keyword evidence="1" id="KW-0812">Transmembrane</keyword>
<evidence type="ECO:0000313" key="3">
    <source>
        <dbReference type="EMBL" id="KAF5381352.1"/>
    </source>
</evidence>
<feature type="transmembrane region" description="Helical" evidence="1">
    <location>
        <begin position="46"/>
        <end position="63"/>
    </location>
</feature>
<keyword evidence="1" id="KW-1133">Transmembrane helix</keyword>
<feature type="transmembrane region" description="Helical" evidence="1">
    <location>
        <begin position="207"/>
        <end position="232"/>
    </location>
</feature>
<reference evidence="3 4" key="1">
    <citation type="journal article" date="2020" name="ISME J.">
        <title>Uncovering the hidden diversity of litter-decomposition mechanisms in mushroom-forming fungi.</title>
        <authorList>
            <person name="Floudas D."/>
            <person name="Bentzer J."/>
            <person name="Ahren D."/>
            <person name="Johansson T."/>
            <person name="Persson P."/>
            <person name="Tunlid A."/>
        </authorList>
    </citation>
    <scope>NUCLEOTIDE SEQUENCE [LARGE SCALE GENOMIC DNA]</scope>
    <source>
        <strain evidence="3 4">CBS 661.87</strain>
    </source>
</reference>
<gene>
    <name evidence="3" type="ORF">D9615_008340</name>
</gene>
<dbReference type="EMBL" id="JAACJP010000011">
    <property type="protein sequence ID" value="KAF5381352.1"/>
    <property type="molecule type" value="Genomic_DNA"/>
</dbReference>
<name>A0A8H5M5D4_9AGAR</name>
<sequence length="433" mass="48449">MTHSSDYGLTLEESLGPSAKIWPAYVSETEKQDKTLAQDCQRDMDAILIFTGLFSASLTAFIIESYKNLKPDPNDATILLLRRISQQLSDLSDASSSLPTPTFPDASFTPSTSAIVCNLFWFLSLGLSLACALTATLAGQWTRRYLQATESRSIPSERARIREYLYQGLERFGMKAVVDTIPMLLHISLFLFFAGLVLFLIPVNEPLALVVVTILAGSVTLYTWCTLLPVIFSDCPYRTPLSPWCWRALDVLRKRQYRTRISFSLKQKLHIPSSMAQASAMDATRHSAERKQRDLTVLSSTVQSLDASGRLLELVNNHKPSLPVDNRHLTTMLRHSDLSERLVRILETSASCHPDEKAQRIPATFRSISIVADVWTKNHCSGNTGDIYFGAKTLVELCSSDVIDNCDRVLRRNYLRSLVALVLGIYRPGERAP</sequence>
<keyword evidence="1" id="KW-0472">Membrane</keyword>
<feature type="domain" description="DUF6535" evidence="2">
    <location>
        <begin position="22"/>
        <end position="201"/>
    </location>
</feature>
<dbReference type="Pfam" id="PF20153">
    <property type="entry name" value="DUF6535"/>
    <property type="match status" value="1"/>
</dbReference>
<keyword evidence="4" id="KW-1185">Reference proteome</keyword>
<organism evidence="3 4">
    <name type="scientific">Tricholomella constricta</name>
    <dbReference type="NCBI Taxonomy" id="117010"/>
    <lineage>
        <taxon>Eukaryota</taxon>
        <taxon>Fungi</taxon>
        <taxon>Dikarya</taxon>
        <taxon>Basidiomycota</taxon>
        <taxon>Agaricomycotina</taxon>
        <taxon>Agaricomycetes</taxon>
        <taxon>Agaricomycetidae</taxon>
        <taxon>Agaricales</taxon>
        <taxon>Tricholomatineae</taxon>
        <taxon>Lyophyllaceae</taxon>
        <taxon>Tricholomella</taxon>
    </lineage>
</organism>
<evidence type="ECO:0000259" key="2">
    <source>
        <dbReference type="Pfam" id="PF20153"/>
    </source>
</evidence>
<dbReference type="Proteomes" id="UP000565441">
    <property type="component" value="Unassembled WGS sequence"/>
</dbReference>
<dbReference type="OrthoDB" id="3235960at2759"/>
<proteinExistence type="predicted"/>
<accession>A0A8H5M5D4</accession>
<comment type="caution">
    <text evidence="3">The sequence shown here is derived from an EMBL/GenBank/DDBJ whole genome shotgun (WGS) entry which is preliminary data.</text>
</comment>
<protein>
    <recommendedName>
        <fullName evidence="2">DUF6535 domain-containing protein</fullName>
    </recommendedName>
</protein>
<dbReference type="AlphaFoldDB" id="A0A8H5M5D4"/>
<evidence type="ECO:0000313" key="4">
    <source>
        <dbReference type="Proteomes" id="UP000565441"/>
    </source>
</evidence>